<dbReference type="GO" id="GO:0005634">
    <property type="term" value="C:nucleus"/>
    <property type="evidence" value="ECO:0007669"/>
    <property type="project" value="UniProtKB-ARBA"/>
</dbReference>
<dbReference type="GO" id="GO:0006388">
    <property type="term" value="P:tRNA splicing, via endonucleolytic cleavage and ligation"/>
    <property type="evidence" value="ECO:0007669"/>
    <property type="project" value="InterPro"/>
</dbReference>
<dbReference type="Pfam" id="PF09631">
    <property type="entry name" value="Sen15"/>
    <property type="match status" value="1"/>
</dbReference>
<dbReference type="EMBL" id="JAODUO010000966">
    <property type="protein sequence ID" value="KAK2172385.1"/>
    <property type="molecule type" value="Genomic_DNA"/>
</dbReference>
<reference evidence="4" key="1">
    <citation type="journal article" date="2023" name="Mol. Biol. Evol.">
        <title>Third-Generation Sequencing Reveals the Adaptive Role of the Epigenome in Three Deep-Sea Polychaetes.</title>
        <authorList>
            <person name="Perez M."/>
            <person name="Aroh O."/>
            <person name="Sun Y."/>
            <person name="Lan Y."/>
            <person name="Juniper S.K."/>
            <person name="Young C.R."/>
            <person name="Angers B."/>
            <person name="Qian P.Y."/>
        </authorList>
    </citation>
    <scope>NUCLEOTIDE SEQUENCE</scope>
    <source>
        <strain evidence="4">R07B-5</strain>
    </source>
</reference>
<dbReference type="AlphaFoldDB" id="A0AAD9KJM4"/>
<dbReference type="PANTHER" id="PTHR28582:SF1">
    <property type="entry name" value="TRNA-SPLICING ENDONUCLEASE SUBUNIT SEN15"/>
    <property type="match status" value="1"/>
</dbReference>
<dbReference type="InterPro" id="IPR011856">
    <property type="entry name" value="tRNA_endonuc-like_dom_sf"/>
</dbReference>
<comment type="similarity">
    <text evidence="1">Belongs to the SEN15 family.</text>
</comment>
<dbReference type="GO" id="GO:0003676">
    <property type="term" value="F:nucleic acid binding"/>
    <property type="evidence" value="ECO:0007669"/>
    <property type="project" value="InterPro"/>
</dbReference>
<dbReference type="InterPro" id="IPR018593">
    <property type="entry name" value="tRNA-endonuc_su_Sen15"/>
</dbReference>
<dbReference type="InterPro" id="IPR036167">
    <property type="entry name" value="tRNA_intron_Endo_cat-like_sf"/>
</dbReference>
<accession>A0AAD9KJM4</accession>
<gene>
    <name evidence="4" type="ORF">NP493_963g00053</name>
</gene>
<dbReference type="SUPFAM" id="SSF53032">
    <property type="entry name" value="tRNA-intron endonuclease catalytic domain-like"/>
    <property type="match status" value="1"/>
</dbReference>
<comment type="caution">
    <text evidence="4">The sequence shown here is derived from an EMBL/GenBank/DDBJ whole genome shotgun (WGS) entry which is preliminary data.</text>
</comment>
<evidence type="ECO:0000313" key="4">
    <source>
        <dbReference type="EMBL" id="KAK2172385.1"/>
    </source>
</evidence>
<proteinExistence type="inferred from homology"/>
<evidence type="ECO:0000256" key="1">
    <source>
        <dbReference type="ARBA" id="ARBA00006091"/>
    </source>
</evidence>
<protein>
    <recommendedName>
        <fullName evidence="3">tRNA-splicing endonuclease subunit Sen15 domain-containing protein</fullName>
    </recommendedName>
</protein>
<evidence type="ECO:0000313" key="5">
    <source>
        <dbReference type="Proteomes" id="UP001209878"/>
    </source>
</evidence>
<dbReference type="Gene3D" id="3.40.1350.10">
    <property type="match status" value="1"/>
</dbReference>
<organism evidence="4 5">
    <name type="scientific">Ridgeia piscesae</name>
    <name type="common">Tubeworm</name>
    <dbReference type="NCBI Taxonomy" id="27915"/>
    <lineage>
        <taxon>Eukaryota</taxon>
        <taxon>Metazoa</taxon>
        <taxon>Spiralia</taxon>
        <taxon>Lophotrochozoa</taxon>
        <taxon>Annelida</taxon>
        <taxon>Polychaeta</taxon>
        <taxon>Sedentaria</taxon>
        <taxon>Canalipalpata</taxon>
        <taxon>Sabellida</taxon>
        <taxon>Siboglinidae</taxon>
        <taxon>Ridgeia</taxon>
    </lineage>
</organism>
<keyword evidence="5" id="KW-1185">Reference proteome</keyword>
<keyword evidence="2" id="KW-0819">tRNA processing</keyword>
<evidence type="ECO:0000259" key="3">
    <source>
        <dbReference type="Pfam" id="PF09631"/>
    </source>
</evidence>
<sequence length="162" mass="18391">MKYDVIDRRQAYLTLLVYLDLIENRGWWNVTFIPSAKLTKVLIGGQSSRLEPQEVIVPMATDTDLSVSFLKLHLQNLEEELHCHAFVFALVGDDSSVVYYKMSAGLVPPAPPEMLEEKKRCRQRQFQLRSQRFVTQSEAVTLTADFVSTSDCDTATTSQTNT</sequence>
<dbReference type="PANTHER" id="PTHR28582">
    <property type="entry name" value="TRNA-SPLICING ENDONUCLEASE SUBUNIT SEN15"/>
    <property type="match status" value="1"/>
</dbReference>
<evidence type="ECO:0000256" key="2">
    <source>
        <dbReference type="ARBA" id="ARBA00022694"/>
    </source>
</evidence>
<dbReference type="Proteomes" id="UP001209878">
    <property type="component" value="Unassembled WGS sequence"/>
</dbReference>
<name>A0AAD9KJM4_RIDPI</name>
<feature type="domain" description="tRNA-splicing endonuclease subunit Sen15" evidence="3">
    <location>
        <begin position="16"/>
        <end position="111"/>
    </location>
</feature>